<dbReference type="SMART" id="SM00577">
    <property type="entry name" value="CPDc"/>
    <property type="match status" value="1"/>
</dbReference>
<dbReference type="SUPFAM" id="SSF82754">
    <property type="entry name" value="C-terminal, gelsolin-like domain of Sec23/24"/>
    <property type="match status" value="2"/>
</dbReference>
<dbReference type="SUPFAM" id="SSF47050">
    <property type="entry name" value="VHP, Villin headpiece domain"/>
    <property type="match status" value="1"/>
</dbReference>
<dbReference type="SUPFAM" id="SSF55753">
    <property type="entry name" value="Actin depolymerizing proteins"/>
    <property type="match status" value="4"/>
</dbReference>
<keyword evidence="5" id="KW-0378">Hydrolase</keyword>
<dbReference type="InterPro" id="IPR011948">
    <property type="entry name" value="Dullard_phosphatase"/>
</dbReference>
<keyword evidence="7" id="KW-0009">Actin-binding</keyword>
<comment type="similarity">
    <text evidence="1">Belongs to the villin/gelsolin family.</text>
</comment>
<dbReference type="PROSITE" id="PS51089">
    <property type="entry name" value="HP"/>
    <property type="match status" value="1"/>
</dbReference>
<dbReference type="InterPro" id="IPR040078">
    <property type="entry name" value="RNA_Pol_CTD_Phosphatase"/>
</dbReference>
<gene>
    <name evidence="15" type="ORF">E5288_WYG020025</name>
</gene>
<evidence type="ECO:0000259" key="13">
    <source>
        <dbReference type="PROSITE" id="PS50969"/>
    </source>
</evidence>
<dbReference type="SMART" id="SM00153">
    <property type="entry name" value="VHP"/>
    <property type="match status" value="1"/>
</dbReference>
<dbReference type="Gene3D" id="3.40.50.1000">
    <property type="entry name" value="HAD superfamily/HAD-like"/>
    <property type="match status" value="1"/>
</dbReference>
<dbReference type="InterPro" id="IPR007122">
    <property type="entry name" value="Villin/Gelsolin"/>
</dbReference>
<dbReference type="InterPro" id="IPR004274">
    <property type="entry name" value="FCP1_dom"/>
</dbReference>
<evidence type="ECO:0000256" key="3">
    <source>
        <dbReference type="ARBA" id="ARBA00022467"/>
    </source>
</evidence>
<feature type="active site" description="4-aspartylphosphate intermediate" evidence="10">
    <location>
        <position position="100"/>
    </location>
</feature>
<dbReference type="Pfam" id="PF00626">
    <property type="entry name" value="Gelsolin"/>
    <property type="match status" value="6"/>
</dbReference>
<dbReference type="CDD" id="cd07521">
    <property type="entry name" value="HAD_FCP1-like"/>
    <property type="match status" value="1"/>
</dbReference>
<feature type="site" description="Transition state stabilizer" evidence="11">
    <location>
        <position position="156"/>
    </location>
</feature>
<evidence type="ECO:0000256" key="1">
    <source>
        <dbReference type="ARBA" id="ARBA00008418"/>
    </source>
</evidence>
<dbReference type="Pfam" id="PF03031">
    <property type="entry name" value="NIF"/>
    <property type="match status" value="1"/>
</dbReference>
<evidence type="ECO:0000256" key="4">
    <source>
        <dbReference type="ARBA" id="ARBA00022737"/>
    </source>
</evidence>
<proteinExistence type="inferred from homology"/>
<dbReference type="EC" id="3.1.3.16" evidence="2"/>
<dbReference type="InterPro" id="IPR036412">
    <property type="entry name" value="HAD-like_sf"/>
</dbReference>
<evidence type="ECO:0000313" key="16">
    <source>
        <dbReference type="Proteomes" id="UP000322234"/>
    </source>
</evidence>
<dbReference type="GO" id="GO:0005546">
    <property type="term" value="F:phosphatidylinositol-4,5-bisphosphate binding"/>
    <property type="evidence" value="ECO:0007669"/>
    <property type="project" value="TreeGrafter"/>
</dbReference>
<protein>
    <recommendedName>
        <fullName evidence="2">protein-serine/threonine phosphatase</fullName>
        <ecNumber evidence="2">3.1.3.16</ecNumber>
    </recommendedName>
</protein>
<dbReference type="GO" id="GO:0008420">
    <property type="term" value="F:RNA polymerase II CTD heptapeptide repeat phosphatase activity"/>
    <property type="evidence" value="ECO:0007669"/>
    <property type="project" value="InterPro"/>
</dbReference>
<evidence type="ECO:0000256" key="6">
    <source>
        <dbReference type="ARBA" id="ARBA00022912"/>
    </source>
</evidence>
<sequence>MKEEELEEGLGVIPASQCNVSLKKQRSRSILSSFFCCFRDYNVDAPPGSSPGVLPPLVEENGGLQKGDQRQIIPIPSPPAKYLLPEVTVLDYGKKCVVIDLDETLVHSSFKPISNADFIVPVEIDGTIHQVYVLKRPHVDEFLQRMGQLFECVLFTASLAKYADPVADLLDRWGVFRARLFRESCVFHRGNYVKDLSRLGRELSKVIIVDNSPASYIFHPENAVPVQSWFDDMTDTELLDLIPFFEGLSQEDDVYSMLHRLCRWTPGGASLTLRVTGTSTYGSLRMDTRRGLPDIESHRDLHIWIIENLQMVPVPEPAYGNFFEKHCYVVLHVPQSLKATPGVPKDLHYWVGKMAAPGAQGAPGSFLQHLKEALGGATVQHREVQGHESACFRSYFRSGIIYRKGGLASALKHVETNVYNIQRLLRIRGGKHVSATEVELSWHSFNNSDVFLLDLGRMMIQWNGPKASAARKARGLFLTHSLRDRERGGRAQVSVVDDEAEATDLMEIMEAVLGRRVGSLHAAMPSKRMNQLQKANVHLYQVCQKSKDLVVQELSTCPLTQDLLQEENCYILDQGGFKIYVWQGRRASLQERGAAFRRALNFIQAKGYPSYTSVEVMDDGAESAGFKQLFRSWSGQQRKNKNLSGMGKLLQVKLDVGKLHSQPELAAQLRMVDDASGSVQIWCIQDSRRQPVDPKHHGQLCADSCYLVLYTYRRMGLVQHVLYLWQGLQATAHEISALRGNAEELDLWYRGALVQEHVTMGSEPPHFLAIFQGQLVIFQGHPRHSRKGQPAPAVSLFHIQGTDSYNTRTMEVPARASALNSSDVFLLVTANLCYLWFGKGCSGDQREMARTVVTIICREDMEIVLEGQEPPNFWEALGGRAPYPSNKRPPEDVCDFQPRLFECSCQAGPLVLTEVVFFSQEDLDKYDVMLLDAWQEIFLWLGAAASEWKQEAVAWGQEYLKTHPAGRSLATPIVLVRQGHEPPTFIGWFCTWDPYKWSNTQSYEEVVAGDPGAVSTISEITAEIVNFRLSRWPGNDRAGPLALRALKSSEDISESELELGPRAGTGSRSTVSSASSSSYQSSPQSLGSGGLPREQLRHQAVEDLPEGVDPAHKEAYLSDSDFQDIFGKSKEEFYSMAKWRQQQEKQQLGFF</sequence>
<dbReference type="InterPro" id="IPR036886">
    <property type="entry name" value="Villin_headpiece_dom_sf"/>
</dbReference>
<dbReference type="PROSITE" id="PS50969">
    <property type="entry name" value="FCP1"/>
    <property type="match status" value="1"/>
</dbReference>
<comment type="catalytic activity">
    <reaction evidence="9">
        <text>O-phospho-L-threonyl-[protein] + H2O = L-threonyl-[protein] + phosphate</text>
        <dbReference type="Rhea" id="RHEA:47004"/>
        <dbReference type="Rhea" id="RHEA-COMP:11060"/>
        <dbReference type="Rhea" id="RHEA-COMP:11605"/>
        <dbReference type="ChEBI" id="CHEBI:15377"/>
        <dbReference type="ChEBI" id="CHEBI:30013"/>
        <dbReference type="ChEBI" id="CHEBI:43474"/>
        <dbReference type="ChEBI" id="CHEBI:61977"/>
        <dbReference type="EC" id="3.1.3.16"/>
    </reaction>
</comment>
<evidence type="ECO:0000259" key="14">
    <source>
        <dbReference type="PROSITE" id="PS51089"/>
    </source>
</evidence>
<dbReference type="AlphaFoldDB" id="A0A6B0RHZ3"/>
<dbReference type="Gene3D" id="1.10.950.10">
    <property type="entry name" value="Villin headpiece domain"/>
    <property type="match status" value="1"/>
</dbReference>
<dbReference type="NCBIfam" id="TIGR02251">
    <property type="entry name" value="HIF-SF_euk"/>
    <property type="match status" value="1"/>
</dbReference>
<evidence type="ECO:0000256" key="2">
    <source>
        <dbReference type="ARBA" id="ARBA00013081"/>
    </source>
</evidence>
<feature type="compositionally biased region" description="Low complexity" evidence="12">
    <location>
        <begin position="1062"/>
        <end position="1086"/>
    </location>
</feature>
<dbReference type="GO" id="GO:0015629">
    <property type="term" value="C:actin cytoskeleton"/>
    <property type="evidence" value="ECO:0007669"/>
    <property type="project" value="TreeGrafter"/>
</dbReference>
<evidence type="ECO:0000256" key="12">
    <source>
        <dbReference type="SAM" id="MobiDB-lite"/>
    </source>
</evidence>
<dbReference type="CDD" id="cd11291">
    <property type="entry name" value="gelsolin_S6_like"/>
    <property type="match status" value="1"/>
</dbReference>
<accession>A0A6B0RHZ3</accession>
<dbReference type="GO" id="GO:0051014">
    <property type="term" value="P:actin filament severing"/>
    <property type="evidence" value="ECO:0007669"/>
    <property type="project" value="TreeGrafter"/>
</dbReference>
<dbReference type="CDD" id="cd11288">
    <property type="entry name" value="gelsolin_S5_like"/>
    <property type="match status" value="1"/>
</dbReference>
<reference evidence="15" key="1">
    <citation type="submission" date="2019-10" db="EMBL/GenBank/DDBJ databases">
        <title>The sequence and de novo assembly of the wild yak genome.</title>
        <authorList>
            <person name="Liu Y."/>
        </authorList>
    </citation>
    <scope>NUCLEOTIDE SEQUENCE [LARGE SCALE GENOMIC DNA]</scope>
    <source>
        <strain evidence="15">WY2019</strain>
    </source>
</reference>
<comment type="caution">
    <text evidence="15">The sequence shown here is derived from an EMBL/GenBank/DDBJ whole genome shotgun (WGS) entry which is preliminary data.</text>
</comment>
<dbReference type="GO" id="GO:0051015">
    <property type="term" value="F:actin filament binding"/>
    <property type="evidence" value="ECO:0007669"/>
    <property type="project" value="InterPro"/>
</dbReference>
<evidence type="ECO:0000313" key="15">
    <source>
        <dbReference type="EMBL" id="MXQ88992.1"/>
    </source>
</evidence>
<feature type="domain" description="FCP1 homology" evidence="13">
    <location>
        <begin position="90"/>
        <end position="248"/>
    </location>
</feature>
<dbReference type="InterPro" id="IPR023214">
    <property type="entry name" value="HAD_sf"/>
</dbReference>
<dbReference type="EMBL" id="VBQZ03000051">
    <property type="protein sequence ID" value="MXQ88992.1"/>
    <property type="molecule type" value="Genomic_DNA"/>
</dbReference>
<dbReference type="CDD" id="cd11289">
    <property type="entry name" value="gelsolin_S2_like"/>
    <property type="match status" value="1"/>
</dbReference>
<dbReference type="GO" id="GO:0008154">
    <property type="term" value="P:actin polymerization or depolymerization"/>
    <property type="evidence" value="ECO:0007669"/>
    <property type="project" value="TreeGrafter"/>
</dbReference>
<organism evidence="15 16">
    <name type="scientific">Bos mutus</name>
    <name type="common">wild yak</name>
    <dbReference type="NCBI Taxonomy" id="72004"/>
    <lineage>
        <taxon>Eukaryota</taxon>
        <taxon>Metazoa</taxon>
        <taxon>Chordata</taxon>
        <taxon>Craniata</taxon>
        <taxon>Vertebrata</taxon>
        <taxon>Euteleostomi</taxon>
        <taxon>Mammalia</taxon>
        <taxon>Eutheria</taxon>
        <taxon>Laurasiatheria</taxon>
        <taxon>Artiodactyla</taxon>
        <taxon>Ruminantia</taxon>
        <taxon>Pecora</taxon>
        <taxon>Bovidae</taxon>
        <taxon>Bovinae</taxon>
        <taxon>Bos</taxon>
    </lineage>
</organism>
<comment type="catalytic activity">
    <reaction evidence="8">
        <text>O-phospho-L-seryl-[protein] + H2O = L-seryl-[protein] + phosphate</text>
        <dbReference type="Rhea" id="RHEA:20629"/>
        <dbReference type="Rhea" id="RHEA-COMP:9863"/>
        <dbReference type="Rhea" id="RHEA-COMP:11604"/>
        <dbReference type="ChEBI" id="CHEBI:15377"/>
        <dbReference type="ChEBI" id="CHEBI:29999"/>
        <dbReference type="ChEBI" id="CHEBI:43474"/>
        <dbReference type="ChEBI" id="CHEBI:83421"/>
        <dbReference type="EC" id="3.1.3.16"/>
    </reaction>
</comment>
<dbReference type="InterPro" id="IPR007123">
    <property type="entry name" value="Gelsolin-like_dom"/>
</dbReference>
<feature type="region of interest" description="Disordered" evidence="12">
    <location>
        <begin position="1054"/>
        <end position="1092"/>
    </location>
</feature>
<keyword evidence="6" id="KW-0904">Protein phosphatase</keyword>
<dbReference type="GO" id="GO:0005737">
    <property type="term" value="C:cytoplasm"/>
    <property type="evidence" value="ECO:0007669"/>
    <property type="project" value="TreeGrafter"/>
</dbReference>
<dbReference type="GO" id="GO:0051016">
    <property type="term" value="P:barbed-end actin filament capping"/>
    <property type="evidence" value="ECO:0007669"/>
    <property type="project" value="TreeGrafter"/>
</dbReference>
<evidence type="ECO:0000256" key="9">
    <source>
        <dbReference type="ARBA" id="ARBA00048336"/>
    </source>
</evidence>
<dbReference type="PANTHER" id="PTHR11977">
    <property type="entry name" value="VILLIN"/>
    <property type="match status" value="1"/>
</dbReference>
<dbReference type="InterPro" id="IPR029006">
    <property type="entry name" value="ADF-H/Gelsolin-like_dom_sf"/>
</dbReference>
<feature type="site" description="Transition state stabilizer" evidence="11">
    <location>
        <position position="194"/>
    </location>
</feature>
<dbReference type="PRINTS" id="PR00597">
    <property type="entry name" value="GELSOLIN"/>
</dbReference>
<dbReference type="Proteomes" id="UP000322234">
    <property type="component" value="Unassembled WGS sequence"/>
</dbReference>
<keyword evidence="16" id="KW-1185">Reference proteome</keyword>
<dbReference type="FunFam" id="3.40.50.1000:FF:000013">
    <property type="entry name" value="Carboxy-terminal domain RNA polymerase II polypeptide A small"/>
    <property type="match status" value="1"/>
</dbReference>
<dbReference type="SFLD" id="SFLDS00003">
    <property type="entry name" value="Haloacid_Dehalogenase"/>
    <property type="match status" value="1"/>
</dbReference>
<evidence type="ECO:0000256" key="11">
    <source>
        <dbReference type="PIRSR" id="PIRSR640078-3"/>
    </source>
</evidence>
<name>A0A6B0RHZ3_9CETA</name>
<dbReference type="FunFam" id="3.40.20.10:FF:000001">
    <property type="entry name" value="Gelsolin"/>
    <property type="match status" value="1"/>
</dbReference>
<keyword evidence="3" id="KW-0117">Actin capping</keyword>
<dbReference type="Pfam" id="PF02209">
    <property type="entry name" value="VHP"/>
    <property type="match status" value="1"/>
</dbReference>
<dbReference type="CDD" id="cd11292">
    <property type="entry name" value="gelsolin_S3_like"/>
    <property type="match status" value="1"/>
</dbReference>
<evidence type="ECO:0000256" key="5">
    <source>
        <dbReference type="ARBA" id="ARBA00022801"/>
    </source>
</evidence>
<dbReference type="InterPro" id="IPR036180">
    <property type="entry name" value="Gelsolin-like_dom_sf"/>
</dbReference>
<dbReference type="InterPro" id="IPR003128">
    <property type="entry name" value="Villin_headpiece"/>
</dbReference>
<feature type="domain" description="HP" evidence="14">
    <location>
        <begin position="1085"/>
        <end position="1151"/>
    </location>
</feature>
<keyword evidence="4" id="KW-0677">Repeat</keyword>
<dbReference type="FunFam" id="3.40.20.10:FF:000005">
    <property type="entry name" value="Gelsolin"/>
    <property type="match status" value="1"/>
</dbReference>
<dbReference type="SUPFAM" id="SSF56784">
    <property type="entry name" value="HAD-like"/>
    <property type="match status" value="1"/>
</dbReference>
<evidence type="ECO:0000256" key="10">
    <source>
        <dbReference type="PIRSR" id="PIRSR640078-1"/>
    </source>
</evidence>
<evidence type="ECO:0000256" key="8">
    <source>
        <dbReference type="ARBA" id="ARBA00047761"/>
    </source>
</evidence>
<dbReference type="PANTHER" id="PTHR11977:SF30">
    <property type="entry name" value="VILLIN-LIKE PROTEIN"/>
    <property type="match status" value="1"/>
</dbReference>
<dbReference type="SFLD" id="SFLDG01124">
    <property type="entry name" value="C0.1:_RNA_Pol_CTD_Phosphatase"/>
    <property type="match status" value="1"/>
</dbReference>
<dbReference type="Gene3D" id="3.40.20.10">
    <property type="entry name" value="Severin"/>
    <property type="match status" value="6"/>
</dbReference>
<dbReference type="CDD" id="cd11293">
    <property type="entry name" value="gelsolin_S4_like"/>
    <property type="match status" value="1"/>
</dbReference>
<dbReference type="SMART" id="SM00262">
    <property type="entry name" value="GEL"/>
    <property type="match status" value="6"/>
</dbReference>
<evidence type="ECO:0000256" key="7">
    <source>
        <dbReference type="ARBA" id="ARBA00023203"/>
    </source>
</evidence>
<feature type="active site" description="Proton donor" evidence="10">
    <location>
        <position position="102"/>
    </location>
</feature>